<keyword evidence="4 9" id="KW-0547">Nucleotide-binding</keyword>
<dbReference type="InterPro" id="IPR009008">
    <property type="entry name" value="Val/Leu/Ile-tRNA-synth_edit"/>
</dbReference>
<dbReference type="Pfam" id="PF00133">
    <property type="entry name" value="tRNA-synt_1"/>
    <property type="match status" value="1"/>
</dbReference>
<evidence type="ECO:0000313" key="16">
    <source>
        <dbReference type="Proteomes" id="UP000584587"/>
    </source>
</evidence>
<sequence>MSYPYKKIEAKWQKYWSANKTFLSNLDDIKKPKMYLLDMFPYPSGNGLHVGHPKGYCATDIISRFKIMQGYQVLHPIGWDAFGLPAEQYALNTGNNPETFTKTNIDNFRKQLQKIGFTFDYTKEVNTTDPNYYRWTQWIFIKLYQQGLASLEDVEVNFCPELGTVLANEEIINVNGKMVSERGHFPVIKKPMRQWVLKITHYAEKLLKGLDKLYWPNSVKELQRNWIGKSNGAIVNFPVANQNEIVQVFTSQVDTIFGVTFLVISPEHPLVHHLTTAKYYKDVEKYILAAKSKTNLMRQEDSTLKTGVFTGSYAIHPLTKEKLPIWIGDYVLNSYGTGAIMAVPCGDQRDFLFAKNHKLEIKWIFSTNDKTKAFTGEKSYINSKFINSLSEQEAKPKMLAELTTLKVAQPHISYKLRDWLFSRQRYWGEPFPIVYWEDNTITTLDEKELPLILPKIANIKPSKDGLAPLANAKASWLEVVRKDGVKGRREVNTMPQWAGSCWYYLAYLLKKDNNGYYDFNSKEAKKRFKHWLPVDLYVGGQEHAVLHLLYARFWHLVLYDLKLVPVAEPFMKLVNQGMILGPNNEKMSKSRGNVINPDDIIEKYGADTLRVYEMFMGPITASLPWQENGLVGIYKFLTRIYRLFTDEQYQTKISQENNHTLDYIYHQTVAKVTKDIENLDFNTAIAQLMIFINHCYKSSTIYQDYLVNFLKLLNPFAPHLSEELWSLLNQKDSISHAEWPKYDKKFLINEKVTIAIQINGKTRVTLEINNNLSQKETLELVEDNPRVQEYLKKKTIIKKICIVNKIVNFVVK</sequence>
<dbReference type="SUPFAM" id="SSF52374">
    <property type="entry name" value="Nucleotidylyl transferase"/>
    <property type="match status" value="1"/>
</dbReference>
<dbReference type="PANTHER" id="PTHR43740">
    <property type="entry name" value="LEUCYL-TRNA SYNTHETASE"/>
    <property type="match status" value="1"/>
</dbReference>
<dbReference type="SUPFAM" id="SSF50677">
    <property type="entry name" value="ValRS/IleRS/LeuRS editing domain"/>
    <property type="match status" value="1"/>
</dbReference>
<dbReference type="CDD" id="cd00812">
    <property type="entry name" value="LeuRS_core"/>
    <property type="match status" value="1"/>
</dbReference>
<evidence type="ECO:0000256" key="5">
    <source>
        <dbReference type="ARBA" id="ARBA00022840"/>
    </source>
</evidence>
<dbReference type="Gene3D" id="3.10.20.590">
    <property type="match status" value="1"/>
</dbReference>
<protein>
    <recommendedName>
        <fullName evidence="9">Leucine--tRNA ligase</fullName>
        <ecNumber evidence="9">6.1.1.4</ecNumber>
    </recommendedName>
    <alternativeName>
        <fullName evidence="9">Leucyl-tRNA synthetase</fullName>
        <shortName evidence="9">LeuRS</shortName>
    </alternativeName>
</protein>
<keyword evidence="2 9" id="KW-0963">Cytoplasm</keyword>
<evidence type="ECO:0000256" key="8">
    <source>
        <dbReference type="ARBA" id="ARBA00047469"/>
    </source>
</evidence>
<accession>A0A846UCG4</accession>
<evidence type="ECO:0000256" key="1">
    <source>
        <dbReference type="ARBA" id="ARBA00005594"/>
    </source>
</evidence>
<dbReference type="InterPro" id="IPR009080">
    <property type="entry name" value="tRNAsynth_Ia_anticodon-bd"/>
</dbReference>
<feature type="domain" description="Methionyl/Leucyl tRNA synthetase" evidence="13">
    <location>
        <begin position="40"/>
        <end position="171"/>
    </location>
</feature>
<dbReference type="GO" id="GO:0004823">
    <property type="term" value="F:leucine-tRNA ligase activity"/>
    <property type="evidence" value="ECO:0007669"/>
    <property type="project" value="UniProtKB-UniRule"/>
</dbReference>
<feature type="domain" description="Aminoacyl-tRNA synthetase class Ia" evidence="11">
    <location>
        <begin position="415"/>
        <end position="612"/>
    </location>
</feature>
<comment type="subcellular location">
    <subcellularLocation>
        <location evidence="9">Cytoplasm</location>
    </subcellularLocation>
</comment>
<dbReference type="GO" id="GO:0006429">
    <property type="term" value="P:leucyl-tRNA aminoacylation"/>
    <property type="evidence" value="ECO:0007669"/>
    <property type="project" value="UniProtKB-UniRule"/>
</dbReference>
<keyword evidence="6 9" id="KW-0648">Protein biosynthesis</keyword>
<dbReference type="GO" id="GO:0002161">
    <property type="term" value="F:aminoacyl-tRNA deacylase activity"/>
    <property type="evidence" value="ECO:0007669"/>
    <property type="project" value="InterPro"/>
</dbReference>
<evidence type="ECO:0000256" key="4">
    <source>
        <dbReference type="ARBA" id="ARBA00022741"/>
    </source>
</evidence>
<dbReference type="PROSITE" id="PS00178">
    <property type="entry name" value="AA_TRNA_LIGASE_I"/>
    <property type="match status" value="1"/>
</dbReference>
<evidence type="ECO:0000259" key="14">
    <source>
        <dbReference type="Pfam" id="PF13603"/>
    </source>
</evidence>
<dbReference type="Gene3D" id="1.10.730.10">
    <property type="entry name" value="Isoleucyl-tRNA Synthetase, Domain 1"/>
    <property type="match status" value="1"/>
</dbReference>
<comment type="similarity">
    <text evidence="1 9 10">Belongs to the class-I aminoacyl-tRNA synthetase family.</text>
</comment>
<dbReference type="CDD" id="cd07958">
    <property type="entry name" value="Anticodon_Ia_Leu_BEm"/>
    <property type="match status" value="1"/>
</dbReference>
<feature type="binding site" evidence="9">
    <location>
        <position position="589"/>
    </location>
    <ligand>
        <name>ATP</name>
        <dbReference type="ChEBI" id="CHEBI:30616"/>
    </ligand>
</feature>
<proteinExistence type="inferred from homology"/>
<dbReference type="InterPro" id="IPR025709">
    <property type="entry name" value="Leu_tRNA-synth_edit"/>
</dbReference>
<dbReference type="RefSeq" id="WP_168104686.1">
    <property type="nucleotide sequence ID" value="NZ_CP051215.1"/>
</dbReference>
<keyword evidence="5 9" id="KW-0067">ATP-binding</keyword>
<comment type="catalytic activity">
    <reaction evidence="8 9">
        <text>tRNA(Leu) + L-leucine + ATP = L-leucyl-tRNA(Leu) + AMP + diphosphate</text>
        <dbReference type="Rhea" id="RHEA:11688"/>
        <dbReference type="Rhea" id="RHEA-COMP:9613"/>
        <dbReference type="Rhea" id="RHEA-COMP:9622"/>
        <dbReference type="ChEBI" id="CHEBI:30616"/>
        <dbReference type="ChEBI" id="CHEBI:33019"/>
        <dbReference type="ChEBI" id="CHEBI:57427"/>
        <dbReference type="ChEBI" id="CHEBI:78442"/>
        <dbReference type="ChEBI" id="CHEBI:78494"/>
        <dbReference type="ChEBI" id="CHEBI:456215"/>
        <dbReference type="EC" id="6.1.1.4"/>
    </reaction>
</comment>
<dbReference type="PANTHER" id="PTHR43740:SF2">
    <property type="entry name" value="LEUCINE--TRNA LIGASE, MITOCHONDRIAL"/>
    <property type="match status" value="1"/>
</dbReference>
<dbReference type="EMBL" id="JAAVVK010000001">
    <property type="protein sequence ID" value="NKE38208.1"/>
    <property type="molecule type" value="Genomic_DNA"/>
</dbReference>
<keyword evidence="16" id="KW-1185">Reference proteome</keyword>
<keyword evidence="3 9" id="KW-0436">Ligase</keyword>
<dbReference type="HAMAP" id="MF_00049_B">
    <property type="entry name" value="Leu_tRNA_synth_B"/>
    <property type="match status" value="1"/>
</dbReference>
<reference evidence="15 16" key="1">
    <citation type="submission" date="2020-04" db="EMBL/GenBank/DDBJ databases">
        <title>Complete genome sequence of Spiroplasma platyhelix ATCC 51748, an insect isolate.</title>
        <authorList>
            <person name="Green E.A."/>
            <person name="Klassen J.L."/>
        </authorList>
    </citation>
    <scope>NUCLEOTIDE SEQUENCE [LARGE SCALE GENOMIC DNA]</scope>
    <source>
        <strain evidence="15 16">PALS-1</strain>
    </source>
</reference>
<comment type="caution">
    <text evidence="9">Lacks conserved residue(s) required for the propagation of feature annotation.</text>
</comment>
<dbReference type="InterPro" id="IPR001412">
    <property type="entry name" value="aa-tRNA-synth_I_CS"/>
</dbReference>
<dbReference type="EC" id="6.1.1.4" evidence="9"/>
<evidence type="ECO:0000256" key="3">
    <source>
        <dbReference type="ARBA" id="ARBA00022598"/>
    </source>
</evidence>
<evidence type="ECO:0000256" key="9">
    <source>
        <dbReference type="HAMAP-Rule" id="MF_00049"/>
    </source>
</evidence>
<dbReference type="Pfam" id="PF13603">
    <property type="entry name" value="tRNA-synt_1_2"/>
    <property type="match status" value="1"/>
</dbReference>
<dbReference type="InterPro" id="IPR013155">
    <property type="entry name" value="M/V/L/I-tRNA-synth_anticd-bd"/>
</dbReference>
<evidence type="ECO:0000256" key="7">
    <source>
        <dbReference type="ARBA" id="ARBA00023146"/>
    </source>
</evidence>
<dbReference type="AlphaFoldDB" id="A0A846UCG4"/>
<name>A0A846UCG4_9MOLU</name>
<dbReference type="Pfam" id="PF09334">
    <property type="entry name" value="tRNA-synt_1g"/>
    <property type="match status" value="1"/>
</dbReference>
<dbReference type="InterPro" id="IPR002302">
    <property type="entry name" value="Leu-tRNA-ligase"/>
</dbReference>
<evidence type="ECO:0000256" key="2">
    <source>
        <dbReference type="ARBA" id="ARBA00022490"/>
    </source>
</evidence>
<comment type="caution">
    <text evidence="15">The sequence shown here is derived from an EMBL/GenBank/DDBJ whole genome shotgun (WGS) entry which is preliminary data.</text>
</comment>
<dbReference type="InterPro" id="IPR002300">
    <property type="entry name" value="aa-tRNA-synth_Ia"/>
</dbReference>
<dbReference type="NCBIfam" id="TIGR00396">
    <property type="entry name" value="leuS_bact"/>
    <property type="match status" value="1"/>
</dbReference>
<feature type="short sequence motif" description="'KMSKS' region" evidence="9">
    <location>
        <begin position="586"/>
        <end position="590"/>
    </location>
</feature>
<dbReference type="FunFam" id="3.40.50.620:FF:000056">
    <property type="entry name" value="Leucine--tRNA ligase"/>
    <property type="match status" value="1"/>
</dbReference>
<dbReference type="Pfam" id="PF08264">
    <property type="entry name" value="Anticodon_1"/>
    <property type="match status" value="1"/>
</dbReference>
<dbReference type="Gene3D" id="3.40.50.620">
    <property type="entry name" value="HUPs"/>
    <property type="match status" value="2"/>
</dbReference>
<dbReference type="FunFam" id="3.40.50.620:FF:000077">
    <property type="entry name" value="Leucine--tRNA ligase"/>
    <property type="match status" value="1"/>
</dbReference>
<evidence type="ECO:0000259" key="11">
    <source>
        <dbReference type="Pfam" id="PF00133"/>
    </source>
</evidence>
<gene>
    <name evidence="9" type="primary">leuS</name>
    <name evidence="15" type="ORF">HER12_00340</name>
</gene>
<dbReference type="FunFam" id="1.10.730.10:FF:000011">
    <property type="entry name" value="Leucine--tRNA ligase chloroplastic/mitochondrial"/>
    <property type="match status" value="1"/>
</dbReference>
<organism evidence="15 16">
    <name type="scientific">Spiroplasma platyhelix PALS-1</name>
    <dbReference type="NCBI Taxonomy" id="1276218"/>
    <lineage>
        <taxon>Bacteria</taxon>
        <taxon>Bacillati</taxon>
        <taxon>Mycoplasmatota</taxon>
        <taxon>Mollicutes</taxon>
        <taxon>Entomoplasmatales</taxon>
        <taxon>Spiroplasmataceae</taxon>
        <taxon>Spiroplasma</taxon>
    </lineage>
</organism>
<evidence type="ECO:0000259" key="13">
    <source>
        <dbReference type="Pfam" id="PF09334"/>
    </source>
</evidence>
<evidence type="ECO:0000313" key="15">
    <source>
        <dbReference type="EMBL" id="NKE38208.1"/>
    </source>
</evidence>
<dbReference type="InterPro" id="IPR015413">
    <property type="entry name" value="Methionyl/Leucyl_tRNA_Synth"/>
</dbReference>
<dbReference type="InterPro" id="IPR014729">
    <property type="entry name" value="Rossmann-like_a/b/a_fold"/>
</dbReference>
<evidence type="ECO:0000256" key="6">
    <source>
        <dbReference type="ARBA" id="ARBA00022917"/>
    </source>
</evidence>
<dbReference type="Proteomes" id="UP000584587">
    <property type="component" value="Unassembled WGS sequence"/>
</dbReference>
<dbReference type="PRINTS" id="PR00985">
    <property type="entry name" value="TRNASYNTHLEU"/>
</dbReference>
<evidence type="ECO:0000256" key="10">
    <source>
        <dbReference type="RuleBase" id="RU363035"/>
    </source>
</evidence>
<feature type="domain" description="Methionyl/Valyl/Leucyl/Isoleucyl-tRNA synthetase anticodon-binding" evidence="12">
    <location>
        <begin position="665"/>
        <end position="775"/>
    </location>
</feature>
<evidence type="ECO:0000259" key="12">
    <source>
        <dbReference type="Pfam" id="PF08264"/>
    </source>
</evidence>
<keyword evidence="7 9" id="KW-0030">Aminoacyl-tRNA synthetase</keyword>
<feature type="domain" description="Leucyl-tRNA synthetase editing" evidence="14">
    <location>
        <begin position="224"/>
        <end position="401"/>
    </location>
</feature>
<dbReference type="GO" id="GO:0005829">
    <property type="term" value="C:cytosol"/>
    <property type="evidence" value="ECO:0007669"/>
    <property type="project" value="TreeGrafter"/>
</dbReference>
<dbReference type="GO" id="GO:0005524">
    <property type="term" value="F:ATP binding"/>
    <property type="evidence" value="ECO:0007669"/>
    <property type="project" value="UniProtKB-UniRule"/>
</dbReference>
<dbReference type="SUPFAM" id="SSF47323">
    <property type="entry name" value="Anticodon-binding domain of a subclass of class I aminoacyl-tRNA synthetases"/>
    <property type="match status" value="1"/>
</dbReference>